<dbReference type="CDD" id="cd02016">
    <property type="entry name" value="TPP_E1_OGDC_like"/>
    <property type="match status" value="1"/>
</dbReference>
<dbReference type="HOGENOM" id="CLU_004709_1_0_0"/>
<gene>
    <name evidence="8" type="ordered locus">Mesil_1943</name>
</gene>
<dbReference type="InterPro" id="IPR032106">
    <property type="entry name" value="2-oxogl_dehyd_N"/>
</dbReference>
<evidence type="ECO:0000256" key="3">
    <source>
        <dbReference type="ARBA" id="ARBA00012280"/>
    </source>
</evidence>
<comment type="cofactor">
    <cofactor evidence="1">
        <name>thiamine diphosphate</name>
        <dbReference type="ChEBI" id="CHEBI:58937"/>
    </cofactor>
</comment>
<dbReference type="PANTHER" id="PTHR23152">
    <property type="entry name" value="2-OXOGLUTARATE DEHYDROGENASE"/>
    <property type="match status" value="1"/>
</dbReference>
<dbReference type="SMART" id="SM00861">
    <property type="entry name" value="Transket_pyr"/>
    <property type="match status" value="1"/>
</dbReference>
<evidence type="ECO:0000256" key="4">
    <source>
        <dbReference type="ARBA" id="ARBA00023002"/>
    </source>
</evidence>
<feature type="domain" description="Transketolase-like pyrimidine-binding" evidence="7">
    <location>
        <begin position="566"/>
        <end position="759"/>
    </location>
</feature>
<dbReference type="InterPro" id="IPR001017">
    <property type="entry name" value="DH_E1"/>
</dbReference>
<dbReference type="FunFam" id="3.40.50.12470:FF:000009">
    <property type="entry name" value="2-oxoglutarate dehydrogenase E1 component"/>
    <property type="match status" value="1"/>
</dbReference>
<evidence type="ECO:0000259" key="7">
    <source>
        <dbReference type="SMART" id="SM00861"/>
    </source>
</evidence>
<dbReference type="InterPro" id="IPR011603">
    <property type="entry name" value="2oxoglutarate_DH_E1"/>
</dbReference>
<dbReference type="eggNOG" id="COG0567">
    <property type="taxonomic scope" value="Bacteria"/>
</dbReference>
<evidence type="ECO:0000313" key="8">
    <source>
        <dbReference type="EMBL" id="ADH63818.1"/>
    </source>
</evidence>
<dbReference type="GO" id="GO:0004591">
    <property type="term" value="F:oxoglutarate dehydrogenase (succinyl-transferring) activity"/>
    <property type="evidence" value="ECO:0007669"/>
    <property type="project" value="UniProtKB-EC"/>
</dbReference>
<dbReference type="OrthoDB" id="9759785at2"/>
<dbReference type="InterPro" id="IPR029061">
    <property type="entry name" value="THDP-binding"/>
</dbReference>
<proteinExistence type="predicted"/>
<comment type="subunit">
    <text evidence="2">Homodimer. Part of the 2-oxoglutarate dehydrogenase (OGDH) complex composed of E1 (2-oxoglutarate dehydrogenase), E2 (dihydrolipoamide succinyltransferase) and E3 (dihydrolipoamide dehydrogenase); the complex contains multiple copies of the three enzymatic components (E1, E2 and E3).</text>
</comment>
<dbReference type="InterPro" id="IPR005475">
    <property type="entry name" value="Transketolase-like_Pyr-bd"/>
</dbReference>
<dbReference type="Pfam" id="PF16870">
    <property type="entry name" value="OxoGdeHyase_C"/>
    <property type="match status" value="1"/>
</dbReference>
<keyword evidence="9" id="KW-1185">Reference proteome</keyword>
<dbReference type="EC" id="1.2.4.2" evidence="3"/>
<dbReference type="STRING" id="526227.Mesil_1943"/>
<dbReference type="RefSeq" id="WP_013158371.1">
    <property type="nucleotide sequence ID" value="NC_014212.1"/>
</dbReference>
<sequence length="919" mass="101546">MEHAVDSGSLAFLEALYQQYQHNPSSVPQEWQSYFSELVLAEPQVSQAIAAPPSASILPTELAEFVLRVERLVNAYRKRGHLAAQIDPLGRPRPAPADLEPSYYGLSEADLDRPLPPGLFPAPTAREVLAKLRAAYCGSVGTETAHIESSEIRRWLEAKIEAGLPQPDTATRKRILERLMQASLWEEFLAKKYLGAKTFSLEGNEALIPLLDTAIEEGARHGVSEAVMAMAHRGRLNVLVNVTKKPVGDVFLEFEEVFPEGYAGDVKYHLGYSSDVETAYGKVHLSLNFNPSHLEFVTPVAMGRLRAKQDRFGDRERKKGLLIALHGDAAFIGEGIVQESLNISGIPAYSVGGALHVIVNNQLGFTTEPSEYTAGRYSTEVAKMVESPIFHVNAEDPDAVYGVVVLAMEFRATFGRDVFVDLVGYRRKGHNETDEPAFTQPGMYAIIAKKPQAYKTYFKMLEAAGVVTQAELDQMAKAYNSMLEAAFDQVKREPRPVRPHAGGGIWQGYVGGADSDVPEVDTGVPIERLQSLMTALTRLPEGFHLHPKLSRFLEARKEMAELKRPLDWAAAEALAFGSLAAEGHRIRMSGQDVVRGTFTQRHAGFTDTETAARYLALNHLVEGQAPVELYNSALSEAGVLGFEYGYSLDYPEALVLWEAQYGDFVNTAQVIIDQFIASAEAKWGRLSGLVMLLPHGLEGGGPEHSSARLERFLQLCATDNMQVTYPSTPAQYFHLLRRQVKRPWRKPLIVMTPKSLLRNPDAVSPMSELAEGRFRRVIPDKSVKPKKVSRIVLCSGKVYYDLAAARKAAGREDVAIVRLEQFYPLPEAELQAALEVYPKDIPVYWVQEEAANQGAWWFLRARFGVSIYGHPFYGIARDESSSPAVGSSKVHKREQEALVREALALAEEVSQGADSAARG</sequence>
<keyword evidence="5" id="KW-0786">Thiamine pyrophosphate</keyword>
<dbReference type="PIRSF" id="PIRSF000157">
    <property type="entry name" value="Oxoglu_dh_E1"/>
    <property type="match status" value="1"/>
</dbReference>
<dbReference type="InterPro" id="IPR031717">
    <property type="entry name" value="ODO-1/KGD_C"/>
</dbReference>
<dbReference type="Pfam" id="PF16078">
    <property type="entry name" value="2-oxogl_dehyd_N"/>
    <property type="match status" value="1"/>
</dbReference>
<dbReference type="Gene3D" id="3.40.50.11610">
    <property type="entry name" value="Multifunctional 2-oxoglutarate metabolism enzyme, C-terminal domain"/>
    <property type="match status" value="1"/>
</dbReference>
<dbReference type="GO" id="GO:0030976">
    <property type="term" value="F:thiamine pyrophosphate binding"/>
    <property type="evidence" value="ECO:0007669"/>
    <property type="project" value="InterPro"/>
</dbReference>
<evidence type="ECO:0000256" key="2">
    <source>
        <dbReference type="ARBA" id="ARBA00011301"/>
    </source>
</evidence>
<evidence type="ECO:0000256" key="6">
    <source>
        <dbReference type="ARBA" id="ARBA00023152"/>
    </source>
</evidence>
<dbReference type="GO" id="GO:0045252">
    <property type="term" value="C:oxoglutarate dehydrogenase complex"/>
    <property type="evidence" value="ECO:0007669"/>
    <property type="project" value="TreeGrafter"/>
</dbReference>
<accession>D7BGK2</accession>
<evidence type="ECO:0000313" key="9">
    <source>
        <dbReference type="Proteomes" id="UP000001916"/>
    </source>
</evidence>
<reference evidence="8 9" key="1">
    <citation type="journal article" date="2010" name="Stand. Genomic Sci.">
        <title>Complete genome sequence of Meiothermus silvanus type strain (VI-R2).</title>
        <authorList>
            <person name="Sikorski J."/>
            <person name="Tindall B.J."/>
            <person name="Lowry S."/>
            <person name="Lucas S."/>
            <person name="Nolan M."/>
            <person name="Copeland A."/>
            <person name="Glavina Del Rio T."/>
            <person name="Tice H."/>
            <person name="Cheng J.F."/>
            <person name="Han C."/>
            <person name="Pitluck S."/>
            <person name="Liolios K."/>
            <person name="Ivanova N."/>
            <person name="Mavromatis K."/>
            <person name="Mikhailova N."/>
            <person name="Pati A."/>
            <person name="Goodwin L."/>
            <person name="Chen A."/>
            <person name="Palaniappan K."/>
            <person name="Land M."/>
            <person name="Hauser L."/>
            <person name="Chang Y.J."/>
            <person name="Jeffries C.D."/>
            <person name="Rohde M."/>
            <person name="Goker M."/>
            <person name="Woyke T."/>
            <person name="Bristow J."/>
            <person name="Eisen J.A."/>
            <person name="Markowitz V."/>
            <person name="Hugenholtz P."/>
            <person name="Kyrpides N.C."/>
            <person name="Klenk H.P."/>
            <person name="Lapidus A."/>
        </authorList>
    </citation>
    <scope>NUCLEOTIDE SEQUENCE [LARGE SCALE GENOMIC DNA]</scope>
    <source>
        <strain evidence="9">ATCC 700542 / DSM 9946 / VI-R2</strain>
    </source>
</reference>
<dbReference type="GO" id="GO:0006099">
    <property type="term" value="P:tricarboxylic acid cycle"/>
    <property type="evidence" value="ECO:0007669"/>
    <property type="project" value="TreeGrafter"/>
</dbReference>
<dbReference type="Gene3D" id="1.10.287.1150">
    <property type="entry name" value="TPP helical domain"/>
    <property type="match status" value="1"/>
</dbReference>
<keyword evidence="6" id="KW-0324">Glycolysis</keyword>
<dbReference type="Gene3D" id="3.40.50.970">
    <property type="match status" value="1"/>
</dbReference>
<dbReference type="KEGG" id="msv:Mesil_1943"/>
<dbReference type="NCBIfam" id="TIGR00239">
    <property type="entry name" value="2oxo_dh_E1"/>
    <property type="match status" value="1"/>
</dbReference>
<protein>
    <recommendedName>
        <fullName evidence="3">oxoglutarate dehydrogenase (succinyl-transferring)</fullName>
        <ecNumber evidence="3">1.2.4.2</ecNumber>
    </recommendedName>
</protein>
<dbReference type="SUPFAM" id="SSF52518">
    <property type="entry name" value="Thiamin diphosphate-binding fold (THDP-binding)"/>
    <property type="match status" value="2"/>
</dbReference>
<keyword evidence="4 8" id="KW-0560">Oxidoreductase</keyword>
<dbReference type="Pfam" id="PF00676">
    <property type="entry name" value="E1_dh"/>
    <property type="match status" value="1"/>
</dbReference>
<dbReference type="EMBL" id="CP002042">
    <property type="protein sequence ID" value="ADH63818.1"/>
    <property type="molecule type" value="Genomic_DNA"/>
</dbReference>
<dbReference type="NCBIfam" id="NF008907">
    <property type="entry name" value="PRK12270.1"/>
    <property type="match status" value="1"/>
</dbReference>
<dbReference type="NCBIfam" id="NF006914">
    <property type="entry name" value="PRK09404.1"/>
    <property type="match status" value="1"/>
</dbReference>
<evidence type="ECO:0000256" key="1">
    <source>
        <dbReference type="ARBA" id="ARBA00001964"/>
    </source>
</evidence>
<evidence type="ECO:0000256" key="5">
    <source>
        <dbReference type="ARBA" id="ARBA00023052"/>
    </source>
</evidence>
<name>D7BGK2_ALLS1</name>
<dbReference type="AlphaFoldDB" id="D7BGK2"/>
<dbReference type="InterPro" id="IPR042179">
    <property type="entry name" value="KGD_C_sf"/>
</dbReference>
<dbReference type="Pfam" id="PF02779">
    <property type="entry name" value="Transket_pyr"/>
    <property type="match status" value="1"/>
</dbReference>
<dbReference type="GO" id="GO:0006096">
    <property type="term" value="P:glycolytic process"/>
    <property type="evidence" value="ECO:0007669"/>
    <property type="project" value="UniProtKB-KW"/>
</dbReference>
<dbReference type="Gene3D" id="3.40.50.12470">
    <property type="match status" value="1"/>
</dbReference>
<dbReference type="GO" id="GO:0005829">
    <property type="term" value="C:cytosol"/>
    <property type="evidence" value="ECO:0007669"/>
    <property type="project" value="TreeGrafter"/>
</dbReference>
<organism evidence="8 9">
    <name type="scientific">Allomeiothermus silvanus (strain ATCC 700542 / DSM 9946 / NBRC 106475 / NCIMB 13440 / VI-R2)</name>
    <name type="common">Thermus silvanus</name>
    <dbReference type="NCBI Taxonomy" id="526227"/>
    <lineage>
        <taxon>Bacteria</taxon>
        <taxon>Thermotogati</taxon>
        <taxon>Deinococcota</taxon>
        <taxon>Deinococci</taxon>
        <taxon>Thermales</taxon>
        <taxon>Thermaceae</taxon>
        <taxon>Allomeiothermus</taxon>
    </lineage>
</organism>
<dbReference type="PANTHER" id="PTHR23152:SF4">
    <property type="entry name" value="2-OXOADIPATE DEHYDROGENASE COMPLEX COMPONENT E1"/>
    <property type="match status" value="1"/>
</dbReference>
<dbReference type="Proteomes" id="UP000001916">
    <property type="component" value="Chromosome"/>
</dbReference>